<gene>
    <name evidence="3" type="ORF">ACFQ2C_16750</name>
</gene>
<dbReference type="GO" id="GO:0004527">
    <property type="term" value="F:exonuclease activity"/>
    <property type="evidence" value="ECO:0007669"/>
    <property type="project" value="UniProtKB-KW"/>
</dbReference>
<feature type="compositionally biased region" description="Basic and acidic residues" evidence="1">
    <location>
        <begin position="286"/>
        <end position="314"/>
    </location>
</feature>
<dbReference type="SUPFAM" id="SSF53098">
    <property type="entry name" value="Ribonuclease H-like"/>
    <property type="match status" value="1"/>
</dbReference>
<feature type="region of interest" description="Disordered" evidence="1">
    <location>
        <begin position="268"/>
        <end position="314"/>
    </location>
</feature>
<dbReference type="Proteomes" id="UP001597205">
    <property type="component" value="Unassembled WGS sequence"/>
</dbReference>
<feature type="domain" description="Exonuclease" evidence="2">
    <location>
        <begin position="8"/>
        <end position="174"/>
    </location>
</feature>
<dbReference type="PANTHER" id="PTHR30231">
    <property type="entry name" value="DNA POLYMERASE III SUBUNIT EPSILON"/>
    <property type="match status" value="1"/>
</dbReference>
<dbReference type="EMBL" id="JBHTKY010000034">
    <property type="protein sequence ID" value="MFD1167252.1"/>
    <property type="molecule type" value="Genomic_DNA"/>
</dbReference>
<evidence type="ECO:0000313" key="4">
    <source>
        <dbReference type="Proteomes" id="UP001597205"/>
    </source>
</evidence>
<dbReference type="InterPro" id="IPR046768">
    <property type="entry name" value="ExoX-like_C"/>
</dbReference>
<evidence type="ECO:0000259" key="2">
    <source>
        <dbReference type="SMART" id="SM00479"/>
    </source>
</evidence>
<sequence length="314" mass="35664">MELKLKRPLAFFDLETTGVMVSNDRIVEVSILKVSPGGKEETLTLKVNPEMPIPAESSMFHGIYDEDVKDLPTFRERAQEIADFIADADLAGYNSNKFDVPMLMEEFLRAGVDFSLDGRSFVDVQNIFHQMEQRTLKAAYKFYCNENLDNAHTAEADVKATYEVLKAQLAKYENVEYEDKHGVVSKPVVNDVEALHAFTNLSKPVDFAGRLVFDADGDPTINFGKHKGKKVVDVFEVEPSYYSWMQNGDFPLYTKKVLEGIWNDHKNKKKEARTNNPVQSSIPVKEVNRPVKKSEPSKPITDDMLKGLQDKFKK</sequence>
<organism evidence="3 4">
    <name type="scientific">Sphingobacterium daejeonense</name>
    <dbReference type="NCBI Taxonomy" id="371142"/>
    <lineage>
        <taxon>Bacteria</taxon>
        <taxon>Pseudomonadati</taxon>
        <taxon>Bacteroidota</taxon>
        <taxon>Sphingobacteriia</taxon>
        <taxon>Sphingobacteriales</taxon>
        <taxon>Sphingobacteriaceae</taxon>
        <taxon>Sphingobacterium</taxon>
    </lineage>
</organism>
<dbReference type="SMART" id="SM00479">
    <property type="entry name" value="EXOIII"/>
    <property type="match status" value="1"/>
</dbReference>
<keyword evidence="3" id="KW-0269">Exonuclease</keyword>
<evidence type="ECO:0000256" key="1">
    <source>
        <dbReference type="SAM" id="MobiDB-lite"/>
    </source>
</evidence>
<dbReference type="CDD" id="cd06127">
    <property type="entry name" value="DEDDh"/>
    <property type="match status" value="1"/>
</dbReference>
<dbReference type="InterPro" id="IPR012337">
    <property type="entry name" value="RNaseH-like_sf"/>
</dbReference>
<comment type="caution">
    <text evidence="3">The sequence shown here is derived from an EMBL/GenBank/DDBJ whole genome shotgun (WGS) entry which is preliminary data.</text>
</comment>
<evidence type="ECO:0000313" key="3">
    <source>
        <dbReference type="EMBL" id="MFD1167252.1"/>
    </source>
</evidence>
<dbReference type="InterPro" id="IPR036397">
    <property type="entry name" value="RNaseH_sf"/>
</dbReference>
<dbReference type="PANTHER" id="PTHR30231:SF41">
    <property type="entry name" value="DNA POLYMERASE III SUBUNIT EPSILON"/>
    <property type="match status" value="1"/>
</dbReference>
<accession>A0ABW3RQN5</accession>
<dbReference type="InterPro" id="IPR013520">
    <property type="entry name" value="Ribonucl_H"/>
</dbReference>
<reference evidence="4" key="1">
    <citation type="journal article" date="2019" name="Int. J. Syst. Evol. Microbiol.">
        <title>The Global Catalogue of Microorganisms (GCM) 10K type strain sequencing project: providing services to taxonomists for standard genome sequencing and annotation.</title>
        <authorList>
            <consortium name="The Broad Institute Genomics Platform"/>
            <consortium name="The Broad Institute Genome Sequencing Center for Infectious Disease"/>
            <person name="Wu L."/>
            <person name="Ma J."/>
        </authorList>
    </citation>
    <scope>NUCLEOTIDE SEQUENCE [LARGE SCALE GENOMIC DNA]</scope>
    <source>
        <strain evidence="4">CCUG 52468</strain>
    </source>
</reference>
<dbReference type="Pfam" id="PF00929">
    <property type="entry name" value="RNase_T"/>
    <property type="match status" value="1"/>
</dbReference>
<protein>
    <submittedName>
        <fullName evidence="3">Exonuclease domain-containing protein</fullName>
    </submittedName>
</protein>
<dbReference type="RefSeq" id="WP_380898483.1">
    <property type="nucleotide sequence ID" value="NZ_JBHTKY010000034.1"/>
</dbReference>
<keyword evidence="4" id="KW-1185">Reference proteome</keyword>
<proteinExistence type="predicted"/>
<keyword evidence="3" id="KW-0540">Nuclease</keyword>
<keyword evidence="3" id="KW-0378">Hydrolase</keyword>
<name>A0ABW3RQN5_9SPHI</name>
<dbReference type="Gene3D" id="3.30.420.10">
    <property type="entry name" value="Ribonuclease H-like superfamily/Ribonuclease H"/>
    <property type="match status" value="1"/>
</dbReference>
<dbReference type="Pfam" id="PF20600">
    <property type="entry name" value="ExoX-like_C"/>
    <property type="match status" value="1"/>
</dbReference>